<dbReference type="InterPro" id="IPR006144">
    <property type="entry name" value="Secretion_HlyD_CS"/>
</dbReference>
<evidence type="ECO:0000256" key="3">
    <source>
        <dbReference type="ARBA" id="ARBA00022448"/>
    </source>
</evidence>
<evidence type="ECO:0000256" key="8">
    <source>
        <dbReference type="SAM" id="Phobius"/>
    </source>
</evidence>
<evidence type="ECO:0000313" key="11">
    <source>
        <dbReference type="Proteomes" id="UP000506160"/>
    </source>
</evidence>
<comment type="caution">
    <text evidence="10">The sequence shown here is derived from an EMBL/GenBank/DDBJ whole genome shotgun (WGS) entry which is preliminary data.</text>
</comment>
<feature type="transmembrane region" description="Helical" evidence="8">
    <location>
        <begin position="21"/>
        <end position="49"/>
    </location>
</feature>
<evidence type="ECO:0000256" key="7">
    <source>
        <dbReference type="SAM" id="Coils"/>
    </source>
</evidence>
<feature type="coiled-coil region" evidence="7">
    <location>
        <begin position="115"/>
        <end position="181"/>
    </location>
</feature>
<dbReference type="RefSeq" id="WP_036562881.1">
    <property type="nucleotide sequence ID" value="NZ_AWGA01000063.1"/>
</dbReference>
<evidence type="ECO:0000256" key="4">
    <source>
        <dbReference type="ARBA" id="ARBA00022692"/>
    </source>
</evidence>
<dbReference type="EMBL" id="AWGA01000063">
    <property type="protein sequence ID" value="TEA26888.1"/>
    <property type="molecule type" value="Genomic_DNA"/>
</dbReference>
<evidence type="ECO:0000256" key="2">
    <source>
        <dbReference type="ARBA" id="ARBA00009477"/>
    </source>
</evidence>
<evidence type="ECO:0000313" key="10">
    <source>
        <dbReference type="EMBL" id="TEA26888.1"/>
    </source>
</evidence>
<evidence type="ECO:0000259" key="9">
    <source>
        <dbReference type="Pfam" id="PF26002"/>
    </source>
</evidence>
<keyword evidence="11" id="KW-1185">Reference proteome</keyword>
<dbReference type="PANTHER" id="PTHR30386">
    <property type="entry name" value="MEMBRANE FUSION SUBUNIT OF EMRAB-TOLC MULTIDRUG EFFLUX PUMP"/>
    <property type="match status" value="1"/>
</dbReference>
<dbReference type="InterPro" id="IPR050739">
    <property type="entry name" value="MFP"/>
</dbReference>
<evidence type="ECO:0000256" key="5">
    <source>
        <dbReference type="ARBA" id="ARBA00022989"/>
    </source>
</evidence>
<dbReference type="GO" id="GO:0009306">
    <property type="term" value="P:protein secretion"/>
    <property type="evidence" value="ECO:0007669"/>
    <property type="project" value="InterPro"/>
</dbReference>
<keyword evidence="5 8" id="KW-1133">Transmembrane helix</keyword>
<comment type="similarity">
    <text evidence="2">Belongs to the membrane fusion protein (MFP) (TC 8.A.1) family.</text>
</comment>
<gene>
    <name evidence="10" type="ORF">O970_06420</name>
</gene>
<accession>A0AB94IBV4</accession>
<organism evidence="10 11">
    <name type="scientific">Candidatus Schmidhempelia bombi str. Bimp</name>
    <dbReference type="NCBI Taxonomy" id="1387197"/>
    <lineage>
        <taxon>Bacteria</taxon>
        <taxon>Pseudomonadati</taxon>
        <taxon>Pseudomonadota</taxon>
        <taxon>Gammaproteobacteria</taxon>
        <taxon>Orbales</taxon>
        <taxon>Orbaceae</taxon>
        <taxon>Candidatus Schmidhempelia</taxon>
    </lineage>
</organism>
<dbReference type="InterPro" id="IPR058982">
    <property type="entry name" value="Beta-barrel_AprE"/>
</dbReference>
<evidence type="ECO:0000256" key="1">
    <source>
        <dbReference type="ARBA" id="ARBA00004167"/>
    </source>
</evidence>
<dbReference type="PANTHER" id="PTHR30386:SF28">
    <property type="entry name" value="EXPORTED PROTEIN"/>
    <property type="match status" value="1"/>
</dbReference>
<keyword evidence="6 8" id="KW-0472">Membrane</keyword>
<dbReference type="PROSITE" id="PS00543">
    <property type="entry name" value="HLYD_FAMILY"/>
    <property type="match status" value="1"/>
</dbReference>
<sequence length="430" mass="49643">MNKSLFRNVFQYNNTRWRGKALITTFFPSIVINSIALLFIAIFISFILFAHYHRRIQVNGEIITQYLPVNVYAPQQGYVIELLASVGDNLKKGDPLYRLDVNRVTQQGKLSQNMVNVIQDQLKQIDSLIKLLEKNKDHALENTRNQLKMHQDMYQKTLKLLNDSEKELARLKLSIKDYKNYLGKGLVTKDEVNYQQYLYQQHQNTHQNFYSQLIQEELQLTNLTSDLTTQELKFSDQILQYEDRRYELQKQLLENNANDTIMINSPTEGKLESLSVTLGQMVNTGDSLAQILPQKNNPYYAVLWLPNTSVAYVHIGDKVNIRYDAFPFEKFGQFPGKIISISSVPTSKQELSQYNSVPHQFNTPSNSNYYKAIVALPIQEIIDNGKALTLTSGMTLQSTLFLEKRALYQWMFTPIYRINKSISGAIHGSE</sequence>
<reference evidence="10 11" key="1">
    <citation type="journal article" date="2014" name="Appl. Environ. Microbiol.">
        <title>Genomic features of a bumble bee symbiont reflect its host environment.</title>
        <authorList>
            <person name="Martinson V.G."/>
            <person name="Magoc T."/>
            <person name="Koch H."/>
            <person name="Salzberg S.L."/>
            <person name="Moran N.A."/>
        </authorList>
    </citation>
    <scope>NUCLEOTIDE SEQUENCE [LARGE SCALE GENOMIC DNA]</scope>
    <source>
        <strain evidence="10 11">Bimp</strain>
    </source>
</reference>
<keyword evidence="4 8" id="KW-0812">Transmembrane</keyword>
<dbReference type="Pfam" id="PF26002">
    <property type="entry name" value="Beta-barrel_AprE"/>
    <property type="match status" value="1"/>
</dbReference>
<dbReference type="Proteomes" id="UP000506160">
    <property type="component" value="Unassembled WGS sequence"/>
</dbReference>
<dbReference type="Gene3D" id="2.40.30.170">
    <property type="match status" value="1"/>
</dbReference>
<protein>
    <submittedName>
        <fullName evidence="10">HlyD family secretion protein</fullName>
    </submittedName>
</protein>
<name>A0AB94IBV4_9GAMM</name>
<dbReference type="AlphaFoldDB" id="A0AB94IBV4"/>
<dbReference type="PRINTS" id="PR01490">
    <property type="entry name" value="RTXTOXIND"/>
</dbReference>
<dbReference type="GO" id="GO:0016020">
    <property type="term" value="C:membrane"/>
    <property type="evidence" value="ECO:0007669"/>
    <property type="project" value="UniProtKB-SubCell"/>
</dbReference>
<feature type="domain" description="AprE-like beta-barrel" evidence="9">
    <location>
        <begin position="306"/>
        <end position="398"/>
    </location>
</feature>
<keyword evidence="7" id="KW-0175">Coiled coil</keyword>
<keyword evidence="3" id="KW-0813">Transport</keyword>
<comment type="subcellular location">
    <subcellularLocation>
        <location evidence="1">Membrane</location>
        <topology evidence="1">Single-pass membrane protein</topology>
    </subcellularLocation>
</comment>
<proteinExistence type="inferred from homology"/>
<dbReference type="Gene3D" id="2.40.50.100">
    <property type="match status" value="1"/>
</dbReference>
<evidence type="ECO:0000256" key="6">
    <source>
        <dbReference type="ARBA" id="ARBA00023136"/>
    </source>
</evidence>